<dbReference type="Proteomes" id="UP000038011">
    <property type="component" value="Unassembled WGS sequence"/>
</dbReference>
<accession>A0A0N0E6K5</accession>
<dbReference type="AlphaFoldDB" id="A0A0N0E6K5"/>
<keyword evidence="5" id="KW-0966">Cell projection</keyword>
<dbReference type="OrthoDB" id="9785233at2"/>
<evidence type="ECO:0000256" key="1">
    <source>
        <dbReference type="ARBA" id="ARBA00010577"/>
    </source>
</evidence>
<keyword evidence="5" id="KW-0969">Cilium</keyword>
<reference evidence="5 6" key="1">
    <citation type="submission" date="2015-01" db="EMBL/GenBank/DDBJ databases">
        <title>Ahrensia donghaiensis sp. nov., a novel dimethylsulphoniopropionate-cleavage bacterium isolated from seawater and emended descriptions of the genus Ahrensia and Ahrensia kielensis.</title>
        <authorList>
            <person name="Liu J."/>
        </authorList>
    </citation>
    <scope>NUCLEOTIDE SEQUENCE [LARGE SCALE GENOMIC DNA]</scope>
    <source>
        <strain evidence="5 6">LZD062</strain>
    </source>
</reference>
<evidence type="ECO:0000313" key="5">
    <source>
        <dbReference type="EMBL" id="KPB00125.1"/>
    </source>
</evidence>
<comment type="similarity">
    <text evidence="1">Belongs to the FlgD family.</text>
</comment>
<organism evidence="5 6">
    <name type="scientific">Ahrensia marina</name>
    <dbReference type="NCBI Taxonomy" id="1514904"/>
    <lineage>
        <taxon>Bacteria</taxon>
        <taxon>Pseudomonadati</taxon>
        <taxon>Pseudomonadota</taxon>
        <taxon>Alphaproteobacteria</taxon>
        <taxon>Hyphomicrobiales</taxon>
        <taxon>Ahrensiaceae</taxon>
        <taxon>Ahrensia</taxon>
    </lineage>
</organism>
<protein>
    <recommendedName>
        <fullName evidence="2">Basal-body rod modification protein FlgD</fullName>
    </recommendedName>
</protein>
<name>A0A0N0E6K5_9HYPH</name>
<evidence type="ECO:0000313" key="6">
    <source>
        <dbReference type="Proteomes" id="UP000038011"/>
    </source>
</evidence>
<evidence type="ECO:0000256" key="4">
    <source>
        <dbReference type="ARBA" id="ARBA00024746"/>
    </source>
</evidence>
<comment type="caution">
    <text evidence="5">The sequence shown here is derived from an EMBL/GenBank/DDBJ whole genome shotgun (WGS) entry which is preliminary data.</text>
</comment>
<sequence length="138" mass="14536">MMVDAVQSASAAASTSTEAARNKAVVDYDAFLTLLVAQMKNQDPTEPMDSTQYMAQLASFSNVEQSVQIRETLDTILKSGFLEQAGSLIGKHISSPDGKIAGTVAEVQVLDDGIIATLTNGERVIVSSGVRISDSDPS</sequence>
<dbReference type="GO" id="GO:0044781">
    <property type="term" value="P:bacterial-type flagellum organization"/>
    <property type="evidence" value="ECO:0007669"/>
    <property type="project" value="UniProtKB-KW"/>
</dbReference>
<keyword evidence="5" id="KW-0282">Flagellum</keyword>
<proteinExistence type="inferred from homology"/>
<evidence type="ECO:0000256" key="2">
    <source>
        <dbReference type="ARBA" id="ARBA00016013"/>
    </source>
</evidence>
<dbReference type="PATRIC" id="fig|1514904.3.peg.2258"/>
<gene>
    <name evidence="5" type="ORF">SU32_15565</name>
</gene>
<dbReference type="NCBIfam" id="NF004670">
    <property type="entry name" value="PRK06009.1"/>
    <property type="match status" value="1"/>
</dbReference>
<dbReference type="EMBL" id="JXMU01000029">
    <property type="protein sequence ID" value="KPB00125.1"/>
    <property type="molecule type" value="Genomic_DNA"/>
</dbReference>
<dbReference type="Pfam" id="PF03963">
    <property type="entry name" value="FlgD"/>
    <property type="match status" value="1"/>
</dbReference>
<comment type="function">
    <text evidence="4">Required for flagellar hook formation. May act as a scaffolding protein.</text>
</comment>
<keyword evidence="3" id="KW-1005">Bacterial flagellum biogenesis</keyword>
<dbReference type="RefSeq" id="WP_054000301.1">
    <property type="nucleotide sequence ID" value="NZ_JXMU01000029.1"/>
</dbReference>
<dbReference type="InterPro" id="IPR005648">
    <property type="entry name" value="FlgD"/>
</dbReference>
<keyword evidence="6" id="KW-1185">Reference proteome</keyword>
<dbReference type="STRING" id="1514904.SU32_15565"/>
<evidence type="ECO:0000256" key="3">
    <source>
        <dbReference type="ARBA" id="ARBA00022795"/>
    </source>
</evidence>